<dbReference type="AlphaFoldDB" id="A0A6J5WFF1"/>
<feature type="region of interest" description="Disordered" evidence="1">
    <location>
        <begin position="1"/>
        <end position="55"/>
    </location>
</feature>
<evidence type="ECO:0000313" key="3">
    <source>
        <dbReference type="Proteomes" id="UP000507245"/>
    </source>
</evidence>
<organism evidence="2 3">
    <name type="scientific">Prunus armeniaca</name>
    <name type="common">Apricot</name>
    <name type="synonym">Armeniaca vulgaris</name>
    <dbReference type="NCBI Taxonomy" id="36596"/>
    <lineage>
        <taxon>Eukaryota</taxon>
        <taxon>Viridiplantae</taxon>
        <taxon>Streptophyta</taxon>
        <taxon>Embryophyta</taxon>
        <taxon>Tracheophyta</taxon>
        <taxon>Spermatophyta</taxon>
        <taxon>Magnoliopsida</taxon>
        <taxon>eudicotyledons</taxon>
        <taxon>Gunneridae</taxon>
        <taxon>Pentapetalae</taxon>
        <taxon>rosids</taxon>
        <taxon>fabids</taxon>
        <taxon>Rosales</taxon>
        <taxon>Rosaceae</taxon>
        <taxon>Amygdaloideae</taxon>
        <taxon>Amygdaleae</taxon>
        <taxon>Prunus</taxon>
    </lineage>
</organism>
<gene>
    <name evidence="2" type="ORF">ORAREDHAP_LOCUS12709</name>
</gene>
<reference evidence="3" key="1">
    <citation type="journal article" date="2020" name="Genome Biol.">
        <title>Gamete binning: chromosome-level and haplotype-resolved genome assembly enabled by high-throughput single-cell sequencing of gamete genomes.</title>
        <authorList>
            <person name="Campoy J.A."/>
            <person name="Sun H."/>
            <person name="Goel M."/>
            <person name="Jiao W.-B."/>
            <person name="Folz-Donahue K."/>
            <person name="Wang N."/>
            <person name="Rubio M."/>
            <person name="Liu C."/>
            <person name="Kukat C."/>
            <person name="Ruiz D."/>
            <person name="Huettel B."/>
            <person name="Schneeberger K."/>
        </authorList>
    </citation>
    <scope>NUCLEOTIDE SEQUENCE [LARGE SCALE GENOMIC DNA]</scope>
    <source>
        <strain evidence="3">cv. Rojo Pasion</strain>
    </source>
</reference>
<keyword evidence="3" id="KW-1185">Reference proteome</keyword>
<name>A0A6J5WFF1_PRUAR</name>
<proteinExistence type="predicted"/>
<evidence type="ECO:0000313" key="2">
    <source>
        <dbReference type="EMBL" id="CAB4299131.1"/>
    </source>
</evidence>
<protein>
    <submittedName>
        <fullName evidence="2">Uncharacterized protein</fullName>
    </submittedName>
</protein>
<accession>A0A6J5WFF1</accession>
<sequence>MRASKSFYLNKGYPAPARNEGLGPTRKGPTPSKRKTPSCQFVKPTTECQTPKPKPTLAQTHLVALHLKYSFLPKHTESPAPRQPAQPPAERKCRGKIEGKLTTVTTPTQACRRIPQGKLLPNASNQQLRSPKLTPDVPYRLATSSTLAGPSFPLRHSARPQTPK</sequence>
<feature type="compositionally biased region" description="Basic and acidic residues" evidence="1">
    <location>
        <begin position="89"/>
        <end position="99"/>
    </location>
</feature>
<dbReference type="Proteomes" id="UP000507245">
    <property type="component" value="Unassembled WGS sequence"/>
</dbReference>
<feature type="region of interest" description="Disordered" evidence="1">
    <location>
        <begin position="73"/>
        <end position="164"/>
    </location>
</feature>
<evidence type="ECO:0000256" key="1">
    <source>
        <dbReference type="SAM" id="MobiDB-lite"/>
    </source>
</evidence>
<dbReference type="EMBL" id="CAEKKB010000002">
    <property type="protein sequence ID" value="CAB4299131.1"/>
    <property type="molecule type" value="Genomic_DNA"/>
</dbReference>